<reference evidence="2" key="1">
    <citation type="submission" date="2014-12" db="EMBL/GenBank/DDBJ databases">
        <title>Insight into the proteome of Arion vulgaris.</title>
        <authorList>
            <person name="Aradska J."/>
            <person name="Bulat T."/>
            <person name="Smidak R."/>
            <person name="Sarate P."/>
            <person name="Gangsoo J."/>
            <person name="Sialana F."/>
            <person name="Bilban M."/>
            <person name="Lubec G."/>
        </authorList>
    </citation>
    <scope>NUCLEOTIDE SEQUENCE</scope>
    <source>
        <tissue evidence="2">Skin</tissue>
    </source>
</reference>
<proteinExistence type="predicted"/>
<dbReference type="PANTHER" id="PTHR11607">
    <property type="entry name" value="ALPHA-MANNOSIDASE"/>
    <property type="match status" value="1"/>
</dbReference>
<dbReference type="SUPFAM" id="SSF74650">
    <property type="entry name" value="Galactose mutarotase-like"/>
    <property type="match status" value="1"/>
</dbReference>
<dbReference type="GO" id="GO:0030246">
    <property type="term" value="F:carbohydrate binding"/>
    <property type="evidence" value="ECO:0007669"/>
    <property type="project" value="InterPro"/>
</dbReference>
<protein>
    <recommendedName>
        <fullName evidence="1">Glycosyl hydrolase family 38 C-terminal domain-containing protein</fullName>
    </recommendedName>
</protein>
<accession>A0A0B7BKR3</accession>
<dbReference type="GO" id="GO:0000139">
    <property type="term" value="C:Golgi membrane"/>
    <property type="evidence" value="ECO:0007669"/>
    <property type="project" value="TreeGrafter"/>
</dbReference>
<evidence type="ECO:0000313" key="2">
    <source>
        <dbReference type="EMBL" id="CEK92755.1"/>
    </source>
</evidence>
<organism evidence="2">
    <name type="scientific">Arion vulgaris</name>
    <dbReference type="NCBI Taxonomy" id="1028688"/>
    <lineage>
        <taxon>Eukaryota</taxon>
        <taxon>Metazoa</taxon>
        <taxon>Spiralia</taxon>
        <taxon>Lophotrochozoa</taxon>
        <taxon>Mollusca</taxon>
        <taxon>Gastropoda</taxon>
        <taxon>Heterobranchia</taxon>
        <taxon>Euthyneura</taxon>
        <taxon>Panpulmonata</taxon>
        <taxon>Eupulmonata</taxon>
        <taxon>Stylommatophora</taxon>
        <taxon>Helicina</taxon>
        <taxon>Arionoidea</taxon>
        <taxon>Arionidae</taxon>
        <taxon>Arion</taxon>
    </lineage>
</organism>
<dbReference type="EMBL" id="HACG01045890">
    <property type="protein sequence ID" value="CEK92755.1"/>
    <property type="molecule type" value="Transcribed_RNA"/>
</dbReference>
<dbReference type="PANTHER" id="PTHR11607:SF3">
    <property type="entry name" value="LYSOSOMAL ALPHA-MANNOSIDASE"/>
    <property type="match status" value="1"/>
</dbReference>
<dbReference type="GO" id="GO:0006491">
    <property type="term" value="P:N-glycan processing"/>
    <property type="evidence" value="ECO:0007669"/>
    <property type="project" value="TreeGrafter"/>
</dbReference>
<dbReference type="Gene3D" id="2.70.98.30">
    <property type="entry name" value="Golgi alpha-mannosidase II, domain 4"/>
    <property type="match status" value="1"/>
</dbReference>
<dbReference type="Pfam" id="PF07748">
    <property type="entry name" value="Glyco_hydro_38C"/>
    <property type="match status" value="1"/>
</dbReference>
<dbReference type="InterPro" id="IPR011013">
    <property type="entry name" value="Gal_mutarotase_sf_dom"/>
</dbReference>
<gene>
    <name evidence="2" type="primary">ORF189922</name>
</gene>
<evidence type="ECO:0000259" key="1">
    <source>
        <dbReference type="Pfam" id="PF07748"/>
    </source>
</evidence>
<dbReference type="GO" id="GO:0006013">
    <property type="term" value="P:mannose metabolic process"/>
    <property type="evidence" value="ECO:0007669"/>
    <property type="project" value="InterPro"/>
</dbReference>
<dbReference type="GO" id="GO:0004559">
    <property type="term" value="F:alpha-mannosidase activity"/>
    <property type="evidence" value="ECO:0007669"/>
    <property type="project" value="InterPro"/>
</dbReference>
<dbReference type="InterPro" id="IPR011682">
    <property type="entry name" value="Glyco_hydro_38_C"/>
</dbReference>
<name>A0A0B7BKR3_9EUPU</name>
<sequence length="322" mass="35874">MVRVIKGPITSEVHVITPFVHQVVRLHNSPGTDGASVDVYNIVDIRQSANLEVGMRIHTDVDNSQRIFYSDLNGFQMQQRKYYHKLTLQGNVYPMPTMAYLQDKNKRVSVLSAQSAGVANLVPGAIDVMFDRRLNQDDNRGLGQGVLDNHPTPSRFRLLFESRLQNIEDPDPETSFPSLLGHLSSLALIHPIFVMPRGQAATEPNMSSSLSLLTRPLSCELHLLNVRTLQNSDDQHELQYVPKETSLLLLRHLPSDCSFLSPSLSCTPGEGKVKLSDLFSVAEVKKSTQTSLTMNKNLVDLSPSVNLQVEPMEIMAIQVHLS</sequence>
<dbReference type="InterPro" id="IPR050843">
    <property type="entry name" value="Glycosyl_Hydrlase_38"/>
</dbReference>
<feature type="domain" description="Glycosyl hydrolase family 38 C-terminal" evidence="1">
    <location>
        <begin position="2"/>
        <end position="140"/>
    </location>
</feature>
<dbReference type="AlphaFoldDB" id="A0A0B7BKR3"/>